<organism evidence="1">
    <name type="scientific">viral metagenome</name>
    <dbReference type="NCBI Taxonomy" id="1070528"/>
    <lineage>
        <taxon>unclassified sequences</taxon>
        <taxon>metagenomes</taxon>
        <taxon>organismal metagenomes</taxon>
    </lineage>
</organism>
<dbReference type="AlphaFoldDB" id="A0A6M3LPC1"/>
<protein>
    <recommendedName>
        <fullName evidence="2">PD-(D/E)XK nuclease superfamily protein</fullName>
    </recommendedName>
</protein>
<name>A0A6M3LPC1_9ZZZZ</name>
<evidence type="ECO:0000313" key="1">
    <source>
        <dbReference type="EMBL" id="QJA94718.1"/>
    </source>
</evidence>
<dbReference type="EMBL" id="MT143255">
    <property type="protein sequence ID" value="QJA94718.1"/>
    <property type="molecule type" value="Genomic_DNA"/>
</dbReference>
<evidence type="ECO:0008006" key="2">
    <source>
        <dbReference type="Google" id="ProtNLM"/>
    </source>
</evidence>
<gene>
    <name evidence="1" type="ORF">MM415B03777_0008</name>
</gene>
<sequence length="187" mass="21156">MKVPRVSQVLKPFSGYENIPAGTLEEASIRGTRRHAACSSLALAVPILRRDSEDEGYVQSFKDWFKRYVLRAVLVSERLYDPKLNFSGEPDFLFELHPMIKEIKAGDLVIVDLKPEWTQGRPAWACQCSAYLHLAKANGYPAKIAASLHPDQDGGPARLEWYKNSPRDFAAFLNALNAHNYFFNGRE</sequence>
<proteinExistence type="predicted"/>
<accession>A0A6M3LPC1</accession>
<reference evidence="1" key="1">
    <citation type="submission" date="2020-03" db="EMBL/GenBank/DDBJ databases">
        <title>The deep terrestrial virosphere.</title>
        <authorList>
            <person name="Holmfeldt K."/>
            <person name="Nilsson E."/>
            <person name="Simone D."/>
            <person name="Lopez-Fernandez M."/>
            <person name="Wu X."/>
            <person name="de Brujin I."/>
            <person name="Lundin D."/>
            <person name="Andersson A."/>
            <person name="Bertilsson S."/>
            <person name="Dopson M."/>
        </authorList>
    </citation>
    <scope>NUCLEOTIDE SEQUENCE</scope>
    <source>
        <strain evidence="1">MM415B03777</strain>
    </source>
</reference>